<sequence>MKRIVVFASGSGSNTVAIINYFKEKLTAEVVAVFSNKQNAKVLEKAENLGVKTYVFGQNEVENGWLHREILSLKPDLIVLAGYLWKFPTDIITDFPNKIVNIHPALLPNYGGKGMYGIHVHTAVLANKDEYSGITVHFVNENYDEGATIFQAQVLVNDCKTPEEIAQKVLQLEHKHYPEVIEKLLV</sequence>
<dbReference type="InterPro" id="IPR004607">
    <property type="entry name" value="GART"/>
</dbReference>
<dbReference type="EMBL" id="JAABLM010000005">
    <property type="protein sequence ID" value="NBL64700.1"/>
    <property type="molecule type" value="Genomic_DNA"/>
</dbReference>
<evidence type="ECO:0000256" key="5">
    <source>
        <dbReference type="ARBA" id="ARBA00038440"/>
    </source>
</evidence>
<evidence type="ECO:0000256" key="2">
    <source>
        <dbReference type="ARBA" id="ARBA00012254"/>
    </source>
</evidence>
<evidence type="ECO:0000256" key="1">
    <source>
        <dbReference type="ARBA" id="ARBA00005054"/>
    </source>
</evidence>
<evidence type="ECO:0000259" key="9">
    <source>
        <dbReference type="Pfam" id="PF00551"/>
    </source>
</evidence>
<evidence type="ECO:0000256" key="3">
    <source>
        <dbReference type="ARBA" id="ARBA00022679"/>
    </source>
</evidence>
<dbReference type="PANTHER" id="PTHR43369:SF2">
    <property type="entry name" value="PHOSPHORIBOSYLGLYCINAMIDE FORMYLTRANSFERASE"/>
    <property type="match status" value="1"/>
</dbReference>
<dbReference type="CDD" id="cd08645">
    <property type="entry name" value="FMT_core_GART"/>
    <property type="match status" value="1"/>
</dbReference>
<evidence type="ECO:0000256" key="8">
    <source>
        <dbReference type="ARBA" id="ARBA00047664"/>
    </source>
</evidence>
<comment type="similarity">
    <text evidence="5">Belongs to the GART family.</text>
</comment>
<organism evidence="10 11">
    <name type="scientific">Flavobacterium ichthyis</name>
    <dbReference type="NCBI Taxonomy" id="2698827"/>
    <lineage>
        <taxon>Bacteria</taxon>
        <taxon>Pseudomonadati</taxon>
        <taxon>Bacteroidota</taxon>
        <taxon>Flavobacteriia</taxon>
        <taxon>Flavobacteriales</taxon>
        <taxon>Flavobacteriaceae</taxon>
        <taxon>Flavobacterium</taxon>
    </lineage>
</organism>
<dbReference type="InterPro" id="IPR036477">
    <property type="entry name" value="Formyl_transf_N_sf"/>
</dbReference>
<gene>
    <name evidence="10" type="ORF">GV828_05740</name>
</gene>
<evidence type="ECO:0000256" key="7">
    <source>
        <dbReference type="ARBA" id="ARBA00041682"/>
    </source>
</evidence>
<dbReference type="InterPro" id="IPR001555">
    <property type="entry name" value="GART_AS"/>
</dbReference>
<keyword evidence="3" id="KW-0808">Transferase</keyword>
<evidence type="ECO:0000313" key="10">
    <source>
        <dbReference type="EMBL" id="NBL64700.1"/>
    </source>
</evidence>
<reference evidence="11" key="1">
    <citation type="submission" date="2020-01" db="EMBL/GenBank/DDBJ databases">
        <title>Sphingomonas sp. strain CSW-10.</title>
        <authorList>
            <person name="Chen W.-M."/>
        </authorList>
    </citation>
    <scope>NUCLEOTIDE SEQUENCE [LARGE SCALE GENOMIC DNA]</scope>
    <source>
        <strain evidence="11">NST-5</strain>
    </source>
</reference>
<comment type="caution">
    <text evidence="10">The sequence shown here is derived from an EMBL/GenBank/DDBJ whole genome shotgun (WGS) entry which is preliminary data.</text>
</comment>
<dbReference type="SUPFAM" id="SSF53328">
    <property type="entry name" value="Formyltransferase"/>
    <property type="match status" value="1"/>
</dbReference>
<evidence type="ECO:0000256" key="4">
    <source>
        <dbReference type="ARBA" id="ARBA00022755"/>
    </source>
</evidence>
<comment type="pathway">
    <text evidence="1">Purine metabolism; IMP biosynthesis via de novo pathway; N(2)-formyl-N(1)-(5-phospho-D-ribosyl)glycinamide from N(1)-(5-phospho-D-ribosyl)glycinamide (10-formyl THF route): step 1/1.</text>
</comment>
<name>A0ABW9Z9C3_9FLAO</name>
<proteinExistence type="inferred from homology"/>
<protein>
    <recommendedName>
        <fullName evidence="2">phosphoribosylglycinamide formyltransferase 1</fullName>
        <ecNumber evidence="2">2.1.2.2</ecNumber>
    </recommendedName>
    <alternativeName>
        <fullName evidence="7">5'-phosphoribosylglycinamide transformylase</fullName>
    </alternativeName>
    <alternativeName>
        <fullName evidence="6">GAR transformylase</fullName>
    </alternativeName>
</protein>
<dbReference type="InterPro" id="IPR002376">
    <property type="entry name" value="Formyl_transf_N"/>
</dbReference>
<dbReference type="PANTHER" id="PTHR43369">
    <property type="entry name" value="PHOSPHORIBOSYLGLYCINAMIDE FORMYLTRANSFERASE"/>
    <property type="match status" value="1"/>
</dbReference>
<dbReference type="EC" id="2.1.2.2" evidence="2"/>
<dbReference type="PROSITE" id="PS00373">
    <property type="entry name" value="GART"/>
    <property type="match status" value="1"/>
</dbReference>
<dbReference type="RefSeq" id="WP_166536525.1">
    <property type="nucleotide sequence ID" value="NZ_JAABLM010000005.1"/>
</dbReference>
<accession>A0ABW9Z9C3</accession>
<comment type="catalytic activity">
    <reaction evidence="8">
        <text>N(1)-(5-phospho-beta-D-ribosyl)glycinamide + (6R)-10-formyltetrahydrofolate = N(2)-formyl-N(1)-(5-phospho-beta-D-ribosyl)glycinamide + (6S)-5,6,7,8-tetrahydrofolate + H(+)</text>
        <dbReference type="Rhea" id="RHEA:15053"/>
        <dbReference type="ChEBI" id="CHEBI:15378"/>
        <dbReference type="ChEBI" id="CHEBI:57453"/>
        <dbReference type="ChEBI" id="CHEBI:143788"/>
        <dbReference type="ChEBI" id="CHEBI:147286"/>
        <dbReference type="ChEBI" id="CHEBI:195366"/>
        <dbReference type="EC" id="2.1.2.2"/>
    </reaction>
</comment>
<keyword evidence="11" id="KW-1185">Reference proteome</keyword>
<evidence type="ECO:0000313" key="11">
    <source>
        <dbReference type="Proteomes" id="UP000798602"/>
    </source>
</evidence>
<dbReference type="Proteomes" id="UP000798602">
    <property type="component" value="Unassembled WGS sequence"/>
</dbReference>
<dbReference type="Gene3D" id="3.40.50.170">
    <property type="entry name" value="Formyl transferase, N-terminal domain"/>
    <property type="match status" value="1"/>
</dbReference>
<keyword evidence="4" id="KW-0658">Purine biosynthesis</keyword>
<feature type="domain" description="Formyl transferase N-terminal" evidence="9">
    <location>
        <begin position="2"/>
        <end position="181"/>
    </location>
</feature>
<dbReference type="Pfam" id="PF00551">
    <property type="entry name" value="Formyl_trans_N"/>
    <property type="match status" value="1"/>
</dbReference>
<evidence type="ECO:0000256" key="6">
    <source>
        <dbReference type="ARBA" id="ARBA00041324"/>
    </source>
</evidence>